<dbReference type="InterPro" id="IPR011701">
    <property type="entry name" value="MFS"/>
</dbReference>
<name>A0ABS1HCG1_9BACL</name>
<keyword evidence="4 6" id="KW-1133">Transmembrane helix</keyword>
<feature type="domain" description="Major facilitator superfamily (MFS) profile" evidence="7">
    <location>
        <begin position="26"/>
        <end position="425"/>
    </location>
</feature>
<feature type="transmembrane region" description="Helical" evidence="6">
    <location>
        <begin position="116"/>
        <end position="138"/>
    </location>
</feature>
<proteinExistence type="predicted"/>
<dbReference type="Pfam" id="PF07690">
    <property type="entry name" value="MFS_1"/>
    <property type="match status" value="2"/>
</dbReference>
<dbReference type="Proteomes" id="UP000618943">
    <property type="component" value="Unassembled WGS sequence"/>
</dbReference>
<sequence length="428" mass="46848">MCDRKKVVIVSWWQEWLHSIKSFNRNIKLFMLSNILIQIGMGVFAVMYNLYIRELGMAEAVNGNVIAMTALATAIMLIPAGLLSDRFGRKRALIIGTALTAFTLFYRSIVTVEQPMLWAAFTTGIVWALTQVSGVPFLAENSKASERMKLFSIHFSFMTIASVIGTLLGGVVADGASILLQMSAVEGIRISLYSGVVFFVMGLFPLLRLKMEKKVSVDAAASAKDSLDATEKNASFKGNVKVIILFGLAQLIIGIGSGLVIPYLNLYFANRFDASNTYIGLILALGSAMTAVAMLIGPALVKRVGEVKAIIIFQYLSIPFLFLTAFTSSLFIASIGFLFRQALMNAANPIQSAIAMEIVHDKYKGLANSVNQMVFQVGWASMGLPAAFLVTKFGSYWGYAYTFTITGFLYLIASTYFYMVFGRKKNAA</sequence>
<evidence type="ECO:0000259" key="7">
    <source>
        <dbReference type="PROSITE" id="PS50850"/>
    </source>
</evidence>
<keyword evidence="3 6" id="KW-0812">Transmembrane</keyword>
<evidence type="ECO:0000313" key="9">
    <source>
        <dbReference type="Proteomes" id="UP000618943"/>
    </source>
</evidence>
<keyword evidence="9" id="KW-1185">Reference proteome</keyword>
<organism evidence="8 9">
    <name type="scientific">Viridibacillus soli</name>
    <dbReference type="NCBI Taxonomy" id="2798301"/>
    <lineage>
        <taxon>Bacteria</taxon>
        <taxon>Bacillati</taxon>
        <taxon>Bacillota</taxon>
        <taxon>Bacilli</taxon>
        <taxon>Bacillales</taxon>
        <taxon>Caryophanaceae</taxon>
        <taxon>Viridibacillus</taxon>
    </lineage>
</organism>
<accession>A0ABS1HCG1</accession>
<keyword evidence="2" id="KW-0813">Transport</keyword>
<reference evidence="8 9" key="1">
    <citation type="submission" date="2020-12" db="EMBL/GenBank/DDBJ databases">
        <title>YIM B01967 draft genome.</title>
        <authorList>
            <person name="Yan X."/>
        </authorList>
    </citation>
    <scope>NUCLEOTIDE SEQUENCE [LARGE SCALE GENOMIC DNA]</scope>
    <source>
        <strain evidence="8 9">YIM B01967</strain>
    </source>
</reference>
<evidence type="ECO:0000256" key="5">
    <source>
        <dbReference type="ARBA" id="ARBA00023136"/>
    </source>
</evidence>
<gene>
    <name evidence="8" type="ORF">JFL43_19215</name>
</gene>
<evidence type="ECO:0000256" key="4">
    <source>
        <dbReference type="ARBA" id="ARBA00022989"/>
    </source>
</evidence>
<evidence type="ECO:0000256" key="3">
    <source>
        <dbReference type="ARBA" id="ARBA00022692"/>
    </source>
</evidence>
<comment type="caution">
    <text evidence="8">The sequence shown here is derived from an EMBL/GenBank/DDBJ whole genome shotgun (WGS) entry which is preliminary data.</text>
</comment>
<dbReference type="InterPro" id="IPR020846">
    <property type="entry name" value="MFS_dom"/>
</dbReference>
<protein>
    <submittedName>
        <fullName evidence="8">MFS transporter</fullName>
    </submittedName>
</protein>
<dbReference type="PANTHER" id="PTHR23520">
    <property type="entry name" value="TRANSPORTER, PUTATIVE (AFU_ORTHOLOGUE AFUA_3G04000)-RELATED"/>
    <property type="match status" value="1"/>
</dbReference>
<feature type="transmembrane region" description="Helical" evidence="6">
    <location>
        <begin position="63"/>
        <end position="83"/>
    </location>
</feature>
<feature type="transmembrane region" description="Helical" evidence="6">
    <location>
        <begin position="29"/>
        <end position="51"/>
    </location>
</feature>
<feature type="transmembrane region" description="Helical" evidence="6">
    <location>
        <begin position="92"/>
        <end position="110"/>
    </location>
</feature>
<dbReference type="InterPro" id="IPR036259">
    <property type="entry name" value="MFS_trans_sf"/>
</dbReference>
<dbReference type="PROSITE" id="PS50850">
    <property type="entry name" value="MFS"/>
    <property type="match status" value="1"/>
</dbReference>
<evidence type="ECO:0000256" key="6">
    <source>
        <dbReference type="SAM" id="Phobius"/>
    </source>
</evidence>
<evidence type="ECO:0000256" key="2">
    <source>
        <dbReference type="ARBA" id="ARBA00022448"/>
    </source>
</evidence>
<dbReference type="Gene3D" id="1.20.1250.20">
    <property type="entry name" value="MFS general substrate transporter like domains"/>
    <property type="match status" value="2"/>
</dbReference>
<dbReference type="PROSITE" id="PS00216">
    <property type="entry name" value="SUGAR_TRANSPORT_1"/>
    <property type="match status" value="1"/>
</dbReference>
<feature type="transmembrane region" description="Helical" evidence="6">
    <location>
        <begin position="278"/>
        <end position="301"/>
    </location>
</feature>
<dbReference type="PANTHER" id="PTHR23520:SF5">
    <property type="entry name" value="TRANSPORTER, PUTATIVE (AFU_ORTHOLOGUE AFUA_3G04000)-RELATED"/>
    <property type="match status" value="1"/>
</dbReference>
<feature type="transmembrane region" description="Helical" evidence="6">
    <location>
        <begin position="399"/>
        <end position="421"/>
    </location>
</feature>
<dbReference type="EMBL" id="JAEOAH010000045">
    <property type="protein sequence ID" value="MBK3496949.1"/>
    <property type="molecule type" value="Genomic_DNA"/>
</dbReference>
<feature type="transmembrane region" description="Helical" evidence="6">
    <location>
        <begin position="313"/>
        <end position="339"/>
    </location>
</feature>
<evidence type="ECO:0000256" key="1">
    <source>
        <dbReference type="ARBA" id="ARBA00004651"/>
    </source>
</evidence>
<comment type="subcellular location">
    <subcellularLocation>
        <location evidence="1">Cell membrane</location>
        <topology evidence="1">Multi-pass membrane protein</topology>
    </subcellularLocation>
</comment>
<evidence type="ECO:0000313" key="8">
    <source>
        <dbReference type="EMBL" id="MBK3496949.1"/>
    </source>
</evidence>
<dbReference type="InterPro" id="IPR005829">
    <property type="entry name" value="Sugar_transporter_CS"/>
</dbReference>
<dbReference type="SUPFAM" id="SSF103473">
    <property type="entry name" value="MFS general substrate transporter"/>
    <property type="match status" value="1"/>
</dbReference>
<feature type="transmembrane region" description="Helical" evidence="6">
    <location>
        <begin position="190"/>
        <end position="207"/>
    </location>
</feature>
<feature type="transmembrane region" description="Helical" evidence="6">
    <location>
        <begin position="242"/>
        <end position="266"/>
    </location>
</feature>
<keyword evidence="5 6" id="KW-0472">Membrane</keyword>
<feature type="transmembrane region" description="Helical" evidence="6">
    <location>
        <begin position="150"/>
        <end position="170"/>
    </location>
</feature>